<feature type="domain" description="Mechanosensitive ion channel MscS" evidence="8">
    <location>
        <begin position="198"/>
        <end position="262"/>
    </location>
</feature>
<feature type="transmembrane region" description="Helical" evidence="7">
    <location>
        <begin position="146"/>
        <end position="170"/>
    </location>
</feature>
<evidence type="ECO:0000259" key="8">
    <source>
        <dbReference type="Pfam" id="PF00924"/>
    </source>
</evidence>
<gene>
    <name evidence="10" type="ORF">IC614_06385</name>
</gene>
<keyword evidence="11" id="KW-1185">Reference proteome</keyword>
<evidence type="ECO:0000256" key="2">
    <source>
        <dbReference type="ARBA" id="ARBA00008017"/>
    </source>
</evidence>
<evidence type="ECO:0000256" key="7">
    <source>
        <dbReference type="SAM" id="Phobius"/>
    </source>
</evidence>
<dbReference type="EMBL" id="CP065592">
    <property type="protein sequence ID" value="QPQ54005.1"/>
    <property type="molecule type" value="Genomic_DNA"/>
</dbReference>
<dbReference type="Gene3D" id="3.30.70.100">
    <property type="match status" value="1"/>
</dbReference>
<evidence type="ECO:0000256" key="1">
    <source>
        <dbReference type="ARBA" id="ARBA00004651"/>
    </source>
</evidence>
<evidence type="ECO:0000259" key="9">
    <source>
        <dbReference type="Pfam" id="PF21088"/>
    </source>
</evidence>
<protein>
    <submittedName>
        <fullName evidence="10">Mechanosensitive ion channel</fullName>
    </submittedName>
</protein>
<dbReference type="Pfam" id="PF21088">
    <property type="entry name" value="MS_channel_1st"/>
    <property type="match status" value="1"/>
</dbReference>
<dbReference type="InterPro" id="IPR010920">
    <property type="entry name" value="LSM_dom_sf"/>
</dbReference>
<feature type="transmembrane region" description="Helical" evidence="7">
    <location>
        <begin position="108"/>
        <end position="125"/>
    </location>
</feature>
<dbReference type="SUPFAM" id="SSF50182">
    <property type="entry name" value="Sm-like ribonucleoproteins"/>
    <property type="match status" value="1"/>
</dbReference>
<keyword evidence="3" id="KW-1003">Cell membrane</keyword>
<dbReference type="RefSeq" id="WP_200970537.1">
    <property type="nucleotide sequence ID" value="NZ_CP065592.1"/>
</dbReference>
<dbReference type="GO" id="GO:0008381">
    <property type="term" value="F:mechanosensitive monoatomic ion channel activity"/>
    <property type="evidence" value="ECO:0007669"/>
    <property type="project" value="UniProtKB-ARBA"/>
</dbReference>
<sequence>MTDRSTGPAGAAEDLSAQAASLMRQASAWIADNSLGVLTAALAGTVIALALIGIRSFGARWVARNTGDVHWRSVFARTIARTSLFFIVMCAAELVAEHAATPRDLLRLINILFVISATFQVAIWARELILGAIEHRAGGSDEQSTLGSAIGIIRLLVTIGLFAIAIVVILDNLGVNVTGLVAGLGIGGIAIGLAAQGIFSDLFAALAIIFDKPFRRGDTIHFGTITGTVERIGLKTTRVRSLQGEQVVISNTKLLDERVHNYALFERRRIVMNFGLVYQTPPAMLARIGAEVKEIVEQRDGATFDRCHAYQFGASSIDYEFVFHVETADIDAAMQARQDIMIAIMRRFRELGAEFAYPTQTTFTAAPDGRLVMPYAEPRIGPEGPSKPHIVQR</sequence>
<dbReference type="InterPro" id="IPR049142">
    <property type="entry name" value="MS_channel_1st"/>
</dbReference>
<feature type="domain" description="Mechanosensitive ion channel transmembrane helices 2/3" evidence="9">
    <location>
        <begin position="156"/>
        <end position="196"/>
    </location>
</feature>
<feature type="transmembrane region" description="Helical" evidence="7">
    <location>
        <begin position="74"/>
        <end position="96"/>
    </location>
</feature>
<keyword evidence="4 7" id="KW-0812">Transmembrane</keyword>
<dbReference type="InterPro" id="IPR006685">
    <property type="entry name" value="MscS_channel_2nd"/>
</dbReference>
<dbReference type="Pfam" id="PF00924">
    <property type="entry name" value="MS_channel_2nd"/>
    <property type="match status" value="1"/>
</dbReference>
<feature type="transmembrane region" description="Helical" evidence="7">
    <location>
        <begin position="35"/>
        <end position="54"/>
    </location>
</feature>
<accession>A0A7T2GHK1</accession>
<dbReference type="GO" id="GO:0005886">
    <property type="term" value="C:plasma membrane"/>
    <property type="evidence" value="ECO:0007669"/>
    <property type="project" value="UniProtKB-SubCell"/>
</dbReference>
<evidence type="ECO:0000256" key="6">
    <source>
        <dbReference type="ARBA" id="ARBA00023136"/>
    </source>
</evidence>
<proteinExistence type="inferred from homology"/>
<dbReference type="Proteomes" id="UP000594873">
    <property type="component" value="Chromosome"/>
</dbReference>
<dbReference type="InterPro" id="IPR023408">
    <property type="entry name" value="MscS_beta-dom_sf"/>
</dbReference>
<feature type="transmembrane region" description="Helical" evidence="7">
    <location>
        <begin position="182"/>
        <end position="210"/>
    </location>
</feature>
<dbReference type="PANTHER" id="PTHR30566">
    <property type="entry name" value="YNAI-RELATED MECHANOSENSITIVE ION CHANNEL"/>
    <property type="match status" value="1"/>
</dbReference>
<comment type="subcellular location">
    <subcellularLocation>
        <location evidence="1">Cell membrane</location>
        <topology evidence="1">Multi-pass membrane protein</topology>
    </subcellularLocation>
</comment>
<keyword evidence="5 7" id="KW-1133">Transmembrane helix</keyword>
<dbReference type="KEGG" id="sflv:IC614_06385"/>
<dbReference type="SUPFAM" id="SSF82861">
    <property type="entry name" value="Mechanosensitive channel protein MscS (YggB), transmembrane region"/>
    <property type="match status" value="1"/>
</dbReference>
<dbReference type="SUPFAM" id="SSF82689">
    <property type="entry name" value="Mechanosensitive channel protein MscS (YggB), C-terminal domain"/>
    <property type="match status" value="1"/>
</dbReference>
<comment type="similarity">
    <text evidence="2">Belongs to the MscS (TC 1.A.23) family.</text>
</comment>
<reference evidence="10 11" key="1">
    <citation type="submission" date="2020-11" db="EMBL/GenBank/DDBJ databases">
        <title>Genome seq and assembly of Sphingosinicella sp.</title>
        <authorList>
            <person name="Chhetri G."/>
        </authorList>
    </citation>
    <scope>NUCLEOTIDE SEQUENCE [LARGE SCALE GENOMIC DNA]</scope>
    <source>
        <strain evidence="10 11">UDD2</strain>
    </source>
</reference>
<evidence type="ECO:0000256" key="3">
    <source>
        <dbReference type="ARBA" id="ARBA00022475"/>
    </source>
</evidence>
<dbReference type="Gene3D" id="2.30.30.60">
    <property type="match status" value="1"/>
</dbReference>
<name>A0A7T2GHK1_9SPHN</name>
<evidence type="ECO:0000256" key="5">
    <source>
        <dbReference type="ARBA" id="ARBA00022989"/>
    </source>
</evidence>
<evidence type="ECO:0000256" key="4">
    <source>
        <dbReference type="ARBA" id="ARBA00022692"/>
    </source>
</evidence>
<dbReference type="AlphaFoldDB" id="A0A7T2GHK1"/>
<evidence type="ECO:0000313" key="10">
    <source>
        <dbReference type="EMBL" id="QPQ54005.1"/>
    </source>
</evidence>
<organism evidence="10 11">
    <name type="scientific">Allosphingosinicella flava</name>
    <dbReference type="NCBI Taxonomy" id="2771430"/>
    <lineage>
        <taxon>Bacteria</taxon>
        <taxon>Pseudomonadati</taxon>
        <taxon>Pseudomonadota</taxon>
        <taxon>Alphaproteobacteria</taxon>
        <taxon>Sphingomonadales</taxon>
        <taxon>Sphingomonadaceae</taxon>
        <taxon>Allosphingosinicella</taxon>
    </lineage>
</organism>
<evidence type="ECO:0000313" key="11">
    <source>
        <dbReference type="Proteomes" id="UP000594873"/>
    </source>
</evidence>
<dbReference type="InterPro" id="IPR011066">
    <property type="entry name" value="MscS_channel_C_sf"/>
</dbReference>
<keyword evidence="6 7" id="KW-0472">Membrane</keyword>
<dbReference type="Gene3D" id="1.10.287.1260">
    <property type="match status" value="1"/>
</dbReference>
<dbReference type="PANTHER" id="PTHR30566:SF25">
    <property type="entry name" value="INNER MEMBRANE PROTEIN"/>
    <property type="match status" value="1"/>
</dbReference>
<dbReference type="InterPro" id="IPR011014">
    <property type="entry name" value="MscS_channel_TM-2"/>
</dbReference>